<feature type="compositionally biased region" description="Basic and acidic residues" evidence="1">
    <location>
        <begin position="48"/>
        <end position="63"/>
    </location>
</feature>
<accession>A0ABV0UD80</accession>
<evidence type="ECO:0000313" key="2">
    <source>
        <dbReference type="EMBL" id="MEQ2242696.1"/>
    </source>
</evidence>
<protein>
    <submittedName>
        <fullName evidence="2">Uncharacterized protein</fullName>
    </submittedName>
</protein>
<sequence length="114" mass="12614">MGRLSWGASCKSTRACCLSPWATPEYMRVQPHWGMASRLPFGLGLAGSREEQPGHQALSDESRPQAWLQGGTPARHTRRRHVPPFCGPHEGILNWSLSDQSPRACLRGDPTRAI</sequence>
<keyword evidence="3" id="KW-1185">Reference proteome</keyword>
<organism evidence="2 3">
    <name type="scientific">Ilyodon furcidens</name>
    <name type="common">goldbreast splitfin</name>
    <dbReference type="NCBI Taxonomy" id="33524"/>
    <lineage>
        <taxon>Eukaryota</taxon>
        <taxon>Metazoa</taxon>
        <taxon>Chordata</taxon>
        <taxon>Craniata</taxon>
        <taxon>Vertebrata</taxon>
        <taxon>Euteleostomi</taxon>
        <taxon>Actinopterygii</taxon>
        <taxon>Neopterygii</taxon>
        <taxon>Teleostei</taxon>
        <taxon>Neoteleostei</taxon>
        <taxon>Acanthomorphata</taxon>
        <taxon>Ovalentaria</taxon>
        <taxon>Atherinomorphae</taxon>
        <taxon>Cyprinodontiformes</taxon>
        <taxon>Goodeidae</taxon>
        <taxon>Ilyodon</taxon>
    </lineage>
</organism>
<evidence type="ECO:0000256" key="1">
    <source>
        <dbReference type="SAM" id="MobiDB-lite"/>
    </source>
</evidence>
<name>A0ABV0UD80_9TELE</name>
<feature type="region of interest" description="Disordered" evidence="1">
    <location>
        <begin position="44"/>
        <end position="80"/>
    </location>
</feature>
<comment type="caution">
    <text evidence="2">The sequence shown here is derived from an EMBL/GenBank/DDBJ whole genome shotgun (WGS) entry which is preliminary data.</text>
</comment>
<dbReference type="EMBL" id="JAHRIQ010067875">
    <property type="protein sequence ID" value="MEQ2242696.1"/>
    <property type="molecule type" value="Genomic_DNA"/>
</dbReference>
<dbReference type="Proteomes" id="UP001482620">
    <property type="component" value="Unassembled WGS sequence"/>
</dbReference>
<reference evidence="2 3" key="1">
    <citation type="submission" date="2021-06" db="EMBL/GenBank/DDBJ databases">
        <authorList>
            <person name="Palmer J.M."/>
        </authorList>
    </citation>
    <scope>NUCLEOTIDE SEQUENCE [LARGE SCALE GENOMIC DNA]</scope>
    <source>
        <strain evidence="3">if_2019</strain>
        <tissue evidence="2">Muscle</tissue>
    </source>
</reference>
<proteinExistence type="predicted"/>
<evidence type="ECO:0000313" key="3">
    <source>
        <dbReference type="Proteomes" id="UP001482620"/>
    </source>
</evidence>
<gene>
    <name evidence="2" type="ORF">ILYODFUR_038681</name>
</gene>